<keyword evidence="6" id="KW-1185">Reference proteome</keyword>
<evidence type="ECO:0000313" key="5">
    <source>
        <dbReference type="EMBL" id="KAK1746349.1"/>
    </source>
</evidence>
<dbReference type="Gene3D" id="2.60.40.790">
    <property type="match status" value="1"/>
</dbReference>
<dbReference type="PANTHER" id="PTHR22932">
    <property type="entry name" value="TELOMERASE-BINDING PROTEIN P23 HSP90 CO-CHAPERONE"/>
    <property type="match status" value="1"/>
</dbReference>
<dbReference type="CDD" id="cd06465">
    <property type="entry name" value="p23_hB-ind1_like"/>
    <property type="match status" value="1"/>
</dbReference>
<dbReference type="GO" id="GO:0051131">
    <property type="term" value="P:chaperone-mediated protein complex assembly"/>
    <property type="evidence" value="ECO:0007669"/>
    <property type="project" value="TreeGrafter"/>
</dbReference>
<dbReference type="PANTHER" id="PTHR22932:SF1">
    <property type="entry name" value="CO-CHAPERONE PROTEIN DAF-41"/>
    <property type="match status" value="1"/>
</dbReference>
<accession>A0A6U3U626</accession>
<reference evidence="4" key="1">
    <citation type="submission" date="2021-01" db="EMBL/GenBank/DDBJ databases">
        <authorList>
            <person name="Corre E."/>
            <person name="Pelletier E."/>
            <person name="Niang G."/>
            <person name="Scheremetjew M."/>
            <person name="Finn R."/>
            <person name="Kale V."/>
            <person name="Holt S."/>
            <person name="Cochrane G."/>
            <person name="Meng A."/>
            <person name="Brown T."/>
            <person name="Cohen L."/>
        </authorList>
    </citation>
    <scope>NUCLEOTIDE SEQUENCE</scope>
    <source>
        <strain evidence="4">SM1012Den-03</strain>
    </source>
</reference>
<evidence type="ECO:0000256" key="1">
    <source>
        <dbReference type="ARBA" id="ARBA00025733"/>
    </source>
</evidence>
<dbReference type="GO" id="GO:0005634">
    <property type="term" value="C:nucleus"/>
    <property type="evidence" value="ECO:0007669"/>
    <property type="project" value="TreeGrafter"/>
</dbReference>
<organism evidence="4">
    <name type="scientific">Skeletonema marinoi</name>
    <dbReference type="NCBI Taxonomy" id="267567"/>
    <lineage>
        <taxon>Eukaryota</taxon>
        <taxon>Sar</taxon>
        <taxon>Stramenopiles</taxon>
        <taxon>Ochrophyta</taxon>
        <taxon>Bacillariophyta</taxon>
        <taxon>Coscinodiscophyceae</taxon>
        <taxon>Thalassiosirophycidae</taxon>
        <taxon>Thalassiosirales</taxon>
        <taxon>Skeletonemataceae</taxon>
        <taxon>Skeletonema</taxon>
        <taxon>Skeletonema marinoi-dohrnii complex</taxon>
    </lineage>
</organism>
<dbReference type="InterPro" id="IPR008978">
    <property type="entry name" value="HSP20-like_chaperone"/>
</dbReference>
<feature type="domain" description="CS" evidence="3">
    <location>
        <begin position="4"/>
        <end position="93"/>
    </location>
</feature>
<feature type="compositionally biased region" description="Acidic residues" evidence="2">
    <location>
        <begin position="209"/>
        <end position="228"/>
    </location>
</feature>
<dbReference type="Proteomes" id="UP001224775">
    <property type="component" value="Unassembled WGS sequence"/>
</dbReference>
<dbReference type="Pfam" id="PF04969">
    <property type="entry name" value="CS"/>
    <property type="match status" value="1"/>
</dbReference>
<sequence>MAKVNTAPIKWAQRSDSLYITIALPDVKEASVDLADETLKFKGKSESKEYEVDIAFFKPVDSEGSTYNVLPRSVVMHVMKKDKEEDEFWPRLLKDKALEKNQVKIDWDRYVDEDEEEEGFDTSALDGGMDMGSMGGGMPGMGGAGGMPGGMDMASMMQGMGGMGGMGGMPGMGGAGGAGGMPGGMDMEALMKQMGQMGGGGADMGGDAGEPDSDDDSDDDDLPELEEN</sequence>
<dbReference type="GO" id="GO:0051087">
    <property type="term" value="F:protein-folding chaperone binding"/>
    <property type="evidence" value="ECO:0007669"/>
    <property type="project" value="TreeGrafter"/>
</dbReference>
<dbReference type="GO" id="GO:0006457">
    <property type="term" value="P:protein folding"/>
    <property type="evidence" value="ECO:0007669"/>
    <property type="project" value="TreeGrafter"/>
</dbReference>
<feature type="region of interest" description="Disordered" evidence="2">
    <location>
        <begin position="192"/>
        <end position="228"/>
    </location>
</feature>
<proteinExistence type="inferred from homology"/>
<evidence type="ECO:0000313" key="6">
    <source>
        <dbReference type="Proteomes" id="UP001224775"/>
    </source>
</evidence>
<gene>
    <name evidence="5" type="ORF">QTG54_002956</name>
    <name evidence="4" type="ORF">SMAR0320_LOCUS4707</name>
</gene>
<dbReference type="GO" id="GO:0005829">
    <property type="term" value="C:cytosol"/>
    <property type="evidence" value="ECO:0007669"/>
    <property type="project" value="TreeGrafter"/>
</dbReference>
<dbReference type="GO" id="GO:0051879">
    <property type="term" value="F:Hsp90 protein binding"/>
    <property type="evidence" value="ECO:0007669"/>
    <property type="project" value="InterPro"/>
</dbReference>
<dbReference type="SUPFAM" id="SSF49764">
    <property type="entry name" value="HSP20-like chaperones"/>
    <property type="match status" value="1"/>
</dbReference>
<reference evidence="5" key="2">
    <citation type="submission" date="2023-06" db="EMBL/GenBank/DDBJ databases">
        <title>Survivors Of The Sea: Transcriptome response of Skeletonema marinoi to long-term dormancy.</title>
        <authorList>
            <person name="Pinder M.I.M."/>
            <person name="Kourtchenko O."/>
            <person name="Robertson E.K."/>
            <person name="Larsson T."/>
            <person name="Maumus F."/>
            <person name="Osuna-Cruz C.M."/>
            <person name="Vancaester E."/>
            <person name="Stenow R."/>
            <person name="Vandepoele K."/>
            <person name="Ploug H."/>
            <person name="Bruchert V."/>
            <person name="Godhe A."/>
            <person name="Topel M."/>
        </authorList>
    </citation>
    <scope>NUCLEOTIDE SEQUENCE</scope>
    <source>
        <strain evidence="5">R05AC</strain>
    </source>
</reference>
<dbReference type="InterPro" id="IPR045250">
    <property type="entry name" value="p23-like"/>
</dbReference>
<dbReference type="EMBL" id="HBGZ01006697">
    <property type="protein sequence ID" value="CAD9584764.1"/>
    <property type="molecule type" value="Transcribed_RNA"/>
</dbReference>
<dbReference type="AlphaFoldDB" id="A0A6U3U626"/>
<dbReference type="FunFam" id="2.60.40.790:FF:000039">
    <property type="entry name" value="CS domain containing protein"/>
    <property type="match status" value="1"/>
</dbReference>
<dbReference type="EMBL" id="JATAAI010000004">
    <property type="protein sequence ID" value="KAK1746349.1"/>
    <property type="molecule type" value="Genomic_DNA"/>
</dbReference>
<dbReference type="PROSITE" id="PS51203">
    <property type="entry name" value="CS"/>
    <property type="match status" value="1"/>
</dbReference>
<feature type="compositionally biased region" description="Gly residues" evidence="2">
    <location>
        <begin position="196"/>
        <end position="208"/>
    </location>
</feature>
<evidence type="ECO:0000256" key="2">
    <source>
        <dbReference type="SAM" id="MobiDB-lite"/>
    </source>
</evidence>
<comment type="similarity">
    <text evidence="1">Belongs to the p23/wos2 family.</text>
</comment>
<name>A0A6U3U626_9STRA</name>
<evidence type="ECO:0000313" key="4">
    <source>
        <dbReference type="EMBL" id="CAD9584764.1"/>
    </source>
</evidence>
<evidence type="ECO:0000259" key="3">
    <source>
        <dbReference type="PROSITE" id="PS51203"/>
    </source>
</evidence>
<protein>
    <submittedName>
        <fullName evidence="5">Co-chaperone p23 family protein</fullName>
    </submittedName>
</protein>
<dbReference type="InterPro" id="IPR007052">
    <property type="entry name" value="CS_dom"/>
</dbReference>